<dbReference type="GO" id="GO:0030154">
    <property type="term" value="P:cell differentiation"/>
    <property type="evidence" value="ECO:0007669"/>
    <property type="project" value="TreeGrafter"/>
</dbReference>
<evidence type="ECO:0000256" key="4">
    <source>
        <dbReference type="RuleBase" id="RU000682"/>
    </source>
</evidence>
<evidence type="ECO:0000256" key="2">
    <source>
        <dbReference type="ARBA" id="ARBA00023155"/>
    </source>
</evidence>
<dbReference type="GO" id="GO:0005634">
    <property type="term" value="C:nucleus"/>
    <property type="evidence" value="ECO:0007669"/>
    <property type="project" value="UniProtKB-SubCell"/>
</dbReference>
<dbReference type="Gene3D" id="1.10.10.60">
    <property type="entry name" value="Homeodomain-like"/>
    <property type="match status" value="1"/>
</dbReference>
<proteinExistence type="predicted"/>
<protein>
    <submittedName>
        <fullName evidence="6">Homeodomain-containing transcription factor</fullName>
    </submittedName>
</protein>
<dbReference type="InterPro" id="IPR001356">
    <property type="entry name" value="HD"/>
</dbReference>
<gene>
    <name evidence="6" type="ORF">PtrM4_067450</name>
</gene>
<dbReference type="PROSITE" id="PS50071">
    <property type="entry name" value="HOMEOBOX_2"/>
    <property type="match status" value="1"/>
</dbReference>
<dbReference type="AlphaFoldDB" id="A0A2W1GTX7"/>
<feature type="region of interest" description="Disordered" evidence="5">
    <location>
        <begin position="179"/>
        <end position="217"/>
    </location>
</feature>
<keyword evidence="2 3" id="KW-0371">Homeobox</keyword>
<dbReference type="GO" id="GO:0000978">
    <property type="term" value="F:RNA polymerase II cis-regulatory region sequence-specific DNA binding"/>
    <property type="evidence" value="ECO:0007669"/>
    <property type="project" value="TreeGrafter"/>
</dbReference>
<dbReference type="RefSeq" id="XP_001933471.1">
    <property type="nucleotide sequence ID" value="XM_001933436.1"/>
</dbReference>
<accession>A0A2W1GTX7</accession>
<comment type="subcellular location">
    <subcellularLocation>
        <location evidence="3 4">Nucleus</location>
    </subcellularLocation>
</comment>
<dbReference type="PANTHER" id="PTHR24324">
    <property type="entry name" value="HOMEOBOX PROTEIN HHEX"/>
    <property type="match status" value="1"/>
</dbReference>
<feature type="compositionally biased region" description="Basic residues" evidence="5">
    <location>
        <begin position="196"/>
        <end position="217"/>
    </location>
</feature>
<keyword evidence="3 4" id="KW-0539">Nucleus</keyword>
<dbReference type="InterPro" id="IPR009057">
    <property type="entry name" value="Homeodomain-like_sf"/>
</dbReference>
<dbReference type="Proteomes" id="UP000245464">
    <property type="component" value="Chromosome 2"/>
</dbReference>
<organism evidence="6 7">
    <name type="scientific">Pyrenophora tritici-repentis</name>
    <dbReference type="NCBI Taxonomy" id="45151"/>
    <lineage>
        <taxon>Eukaryota</taxon>
        <taxon>Fungi</taxon>
        <taxon>Dikarya</taxon>
        <taxon>Ascomycota</taxon>
        <taxon>Pezizomycotina</taxon>
        <taxon>Dothideomycetes</taxon>
        <taxon>Pleosporomycetidae</taxon>
        <taxon>Pleosporales</taxon>
        <taxon>Pleosporineae</taxon>
        <taxon>Pleosporaceae</taxon>
        <taxon>Pyrenophora</taxon>
    </lineage>
</organism>
<evidence type="ECO:0000313" key="7">
    <source>
        <dbReference type="Proteomes" id="UP000245464"/>
    </source>
</evidence>
<keyword evidence="1 3" id="KW-0238">DNA-binding</keyword>
<dbReference type="SMART" id="SM00389">
    <property type="entry name" value="HOX"/>
    <property type="match status" value="1"/>
</dbReference>
<dbReference type="GO" id="GO:0006357">
    <property type="term" value="P:regulation of transcription by RNA polymerase II"/>
    <property type="evidence" value="ECO:0007669"/>
    <property type="project" value="TreeGrafter"/>
</dbReference>
<evidence type="ECO:0000313" key="6">
    <source>
        <dbReference type="EMBL" id="KAF7575121.1"/>
    </source>
</evidence>
<feature type="region of interest" description="Disordered" evidence="5">
    <location>
        <begin position="68"/>
        <end position="89"/>
    </location>
</feature>
<feature type="compositionally biased region" description="Polar residues" evidence="5">
    <location>
        <begin position="80"/>
        <end position="89"/>
    </location>
</feature>
<dbReference type="SUPFAM" id="SSF46689">
    <property type="entry name" value="Homeodomain-like"/>
    <property type="match status" value="1"/>
</dbReference>
<dbReference type="EMBL" id="NQIK02000002">
    <property type="protein sequence ID" value="KAF7575121.1"/>
    <property type="molecule type" value="Genomic_DNA"/>
</dbReference>
<dbReference type="Pfam" id="PF00046">
    <property type="entry name" value="Homeodomain"/>
    <property type="match status" value="1"/>
</dbReference>
<sequence>MDSAWAFDQLMETDNSDGFNLDHAPSAHWPIMESDWIIDQFKEIDNFDGFDLDSADFGTSGSFNADDNNFFETSGIPDDGSTSHTSWRPSTLTEQTAANVANPAQASESQYNGEEVHLDPPLFLLNGKEQHNGDQPVTPNYQPELSGLTASGFHSYQRETQMISMGSGDAELGVTEASDPITHLPPLESMSDVSQHRAKRRRTSKSSSRNGKKKRQTRIIISPAAQKVLEQHFYSSPYPDETEVAILADETGLPIRSVRNWFSNSRTRKTEANGKFPETDNTSMISFAFAMDMRLTNENRRSYLSTGKDQYG</sequence>
<dbReference type="OrthoDB" id="3798808at2759"/>
<evidence type="ECO:0000256" key="5">
    <source>
        <dbReference type="SAM" id="MobiDB-lite"/>
    </source>
</evidence>
<name>A0A2W1GTX7_9PLEO</name>
<feature type="DNA-binding region" description="Homeobox" evidence="3">
    <location>
        <begin position="214"/>
        <end position="273"/>
    </location>
</feature>
<comment type="caution">
    <text evidence="6">The sequence shown here is derived from an EMBL/GenBank/DDBJ whole genome shotgun (WGS) entry which is preliminary data.</text>
</comment>
<dbReference type="InterPro" id="IPR051000">
    <property type="entry name" value="Homeobox_DNA-bind_prot"/>
</dbReference>
<dbReference type="KEGG" id="ptrr:6341363"/>
<evidence type="ECO:0000256" key="1">
    <source>
        <dbReference type="ARBA" id="ARBA00023125"/>
    </source>
</evidence>
<dbReference type="GeneID" id="6341363"/>
<reference evidence="6" key="1">
    <citation type="journal article" date="2018" name="BMC Genomics">
        <title>Comparative genomics of the wheat fungal pathogen Pyrenophora tritici-repentis reveals chromosomal variations and genome plasticity.</title>
        <authorList>
            <person name="Moolhuijzen P."/>
            <person name="See P.T."/>
            <person name="Hane J.K."/>
            <person name="Shi G."/>
            <person name="Liu Z."/>
            <person name="Oliver R.P."/>
            <person name="Moffat C.S."/>
        </authorList>
    </citation>
    <scope>NUCLEOTIDE SEQUENCE [LARGE SCALE GENOMIC DNA]</scope>
    <source>
        <strain evidence="6">M4</strain>
    </source>
</reference>
<evidence type="ECO:0000256" key="3">
    <source>
        <dbReference type="PROSITE-ProRule" id="PRU00108"/>
    </source>
</evidence>
<dbReference type="CDD" id="cd00086">
    <property type="entry name" value="homeodomain"/>
    <property type="match status" value="1"/>
</dbReference>
<dbReference type="PANTHER" id="PTHR24324:SF9">
    <property type="entry name" value="HOMEOBOX DOMAIN-CONTAINING PROTEIN"/>
    <property type="match status" value="1"/>
</dbReference>